<gene>
    <name evidence="1" type="ORF">GN958_ATG00693</name>
</gene>
<reference evidence="1" key="1">
    <citation type="submission" date="2020-03" db="EMBL/GenBank/DDBJ databases">
        <title>Hybrid Assembly of Korean Phytophthora infestans isolates.</title>
        <authorList>
            <person name="Prokchorchik M."/>
            <person name="Lee Y."/>
            <person name="Seo J."/>
            <person name="Cho J.-H."/>
            <person name="Park Y.-E."/>
            <person name="Jang D.-C."/>
            <person name="Im J.-S."/>
            <person name="Choi J.-G."/>
            <person name="Park H.-J."/>
            <person name="Lee G.-B."/>
            <person name="Lee Y.-G."/>
            <person name="Hong S.-Y."/>
            <person name="Cho K."/>
            <person name="Sohn K.H."/>
        </authorList>
    </citation>
    <scope>NUCLEOTIDE SEQUENCE</scope>
    <source>
        <strain evidence="1">KR_2_A2</strain>
    </source>
</reference>
<proteinExistence type="predicted"/>
<evidence type="ECO:0000313" key="1">
    <source>
        <dbReference type="EMBL" id="KAF4150067.1"/>
    </source>
</evidence>
<dbReference type="Proteomes" id="UP000704712">
    <property type="component" value="Unassembled WGS sequence"/>
</dbReference>
<protein>
    <submittedName>
        <fullName evidence="1">Uncharacterized protein</fullName>
    </submittedName>
</protein>
<dbReference type="AlphaFoldDB" id="A0A8S9VCZ0"/>
<accession>A0A8S9VCZ0</accession>
<dbReference type="EMBL" id="JAACNO010000100">
    <property type="protein sequence ID" value="KAF4150067.1"/>
    <property type="molecule type" value="Genomic_DNA"/>
</dbReference>
<comment type="caution">
    <text evidence="1">The sequence shown here is derived from an EMBL/GenBank/DDBJ whole genome shotgun (WGS) entry which is preliminary data.</text>
</comment>
<name>A0A8S9VCZ0_PHYIN</name>
<organism evidence="1 2">
    <name type="scientific">Phytophthora infestans</name>
    <name type="common">Potato late blight agent</name>
    <name type="synonym">Botrytis infestans</name>
    <dbReference type="NCBI Taxonomy" id="4787"/>
    <lineage>
        <taxon>Eukaryota</taxon>
        <taxon>Sar</taxon>
        <taxon>Stramenopiles</taxon>
        <taxon>Oomycota</taxon>
        <taxon>Peronosporomycetes</taxon>
        <taxon>Peronosporales</taxon>
        <taxon>Peronosporaceae</taxon>
        <taxon>Phytophthora</taxon>
    </lineage>
</organism>
<sequence>MNAVNTACAFSVVQCISKRTRQLERMLYMLESTAAKIEQVKSCTKWAVFSSNTRAQVQTKYAKMLLDFLEKERGLDIPTLFQDSIHLESYHEELQQLLVLVEEEELLRQRVDGTWDFIVATSTDQNFVTLVRTCERLWNELLPQISIVSSMISSIRGDPDSLSWLGSSEAQCSAVHPLPSPVH</sequence>
<evidence type="ECO:0000313" key="2">
    <source>
        <dbReference type="Proteomes" id="UP000704712"/>
    </source>
</evidence>